<sequence>MVRESGAKIELSRYLYQSSYYEISPSR</sequence>
<reference evidence="1" key="1">
    <citation type="submission" date="2014-11" db="EMBL/GenBank/DDBJ databases">
        <authorList>
            <person name="Amaro Gonzalez C."/>
        </authorList>
    </citation>
    <scope>NUCLEOTIDE SEQUENCE</scope>
</reference>
<name>A0A0E9XU75_ANGAN</name>
<organism evidence="1">
    <name type="scientific">Anguilla anguilla</name>
    <name type="common">European freshwater eel</name>
    <name type="synonym">Muraena anguilla</name>
    <dbReference type="NCBI Taxonomy" id="7936"/>
    <lineage>
        <taxon>Eukaryota</taxon>
        <taxon>Metazoa</taxon>
        <taxon>Chordata</taxon>
        <taxon>Craniata</taxon>
        <taxon>Vertebrata</taxon>
        <taxon>Euteleostomi</taxon>
        <taxon>Actinopterygii</taxon>
        <taxon>Neopterygii</taxon>
        <taxon>Teleostei</taxon>
        <taxon>Anguilliformes</taxon>
        <taxon>Anguillidae</taxon>
        <taxon>Anguilla</taxon>
    </lineage>
</organism>
<accession>A0A0E9XU75</accession>
<protein>
    <submittedName>
        <fullName evidence="1">Uncharacterized protein</fullName>
    </submittedName>
</protein>
<proteinExistence type="predicted"/>
<dbReference type="EMBL" id="GBXM01002310">
    <property type="protein sequence ID" value="JAI06268.1"/>
    <property type="molecule type" value="Transcribed_RNA"/>
</dbReference>
<reference evidence="1" key="2">
    <citation type="journal article" date="2015" name="Fish Shellfish Immunol.">
        <title>Early steps in the European eel (Anguilla anguilla)-Vibrio vulnificus interaction in the gills: Role of the RtxA13 toxin.</title>
        <authorList>
            <person name="Callol A."/>
            <person name="Pajuelo D."/>
            <person name="Ebbesson L."/>
            <person name="Teles M."/>
            <person name="MacKenzie S."/>
            <person name="Amaro C."/>
        </authorList>
    </citation>
    <scope>NUCLEOTIDE SEQUENCE</scope>
</reference>
<dbReference type="AlphaFoldDB" id="A0A0E9XU75"/>
<evidence type="ECO:0000313" key="1">
    <source>
        <dbReference type="EMBL" id="JAI06268.1"/>
    </source>
</evidence>